<dbReference type="EMBL" id="BARU01040812">
    <property type="protein sequence ID" value="GAH81706.1"/>
    <property type="molecule type" value="Genomic_DNA"/>
</dbReference>
<accession>X1IH06</accession>
<proteinExistence type="predicted"/>
<comment type="caution">
    <text evidence="1">The sequence shown here is derived from an EMBL/GenBank/DDBJ whole genome shotgun (WGS) entry which is preliminary data.</text>
</comment>
<name>X1IH06_9ZZZZ</name>
<sequence length="155" mass="17440">MLPVANSAVVGIHNPVDKSIHYLQCQQQDTVYEPPSPEHGWGWFDGNFVWMRIYDGPLGDSDLYLFPGLPPEVTQILKVSVIVRVGKLYVYGRTRTVLKTHGEYYAPAPISIGGPGLVEYFTEYDDNPWSTAPWTVDEVNSLQGGVWLEHSMNGW</sequence>
<protein>
    <submittedName>
        <fullName evidence="1">Uncharacterized protein</fullName>
    </submittedName>
</protein>
<dbReference type="AlphaFoldDB" id="X1IH06"/>
<reference evidence="1" key="1">
    <citation type="journal article" date="2014" name="Front. Microbiol.">
        <title>High frequency of phylogenetically diverse reductive dehalogenase-homologous genes in deep subseafloor sedimentary metagenomes.</title>
        <authorList>
            <person name="Kawai M."/>
            <person name="Futagami T."/>
            <person name="Toyoda A."/>
            <person name="Takaki Y."/>
            <person name="Nishi S."/>
            <person name="Hori S."/>
            <person name="Arai W."/>
            <person name="Tsubouchi T."/>
            <person name="Morono Y."/>
            <person name="Uchiyama I."/>
            <person name="Ito T."/>
            <person name="Fujiyama A."/>
            <person name="Inagaki F."/>
            <person name="Takami H."/>
        </authorList>
    </citation>
    <scope>NUCLEOTIDE SEQUENCE</scope>
    <source>
        <strain evidence="1">Expedition CK06-06</strain>
    </source>
</reference>
<organism evidence="1">
    <name type="scientific">marine sediment metagenome</name>
    <dbReference type="NCBI Taxonomy" id="412755"/>
    <lineage>
        <taxon>unclassified sequences</taxon>
        <taxon>metagenomes</taxon>
        <taxon>ecological metagenomes</taxon>
    </lineage>
</organism>
<evidence type="ECO:0000313" key="1">
    <source>
        <dbReference type="EMBL" id="GAH81706.1"/>
    </source>
</evidence>
<gene>
    <name evidence="1" type="ORF">S03H2_63045</name>
</gene>